<name>A0A7C8YIJ8_OPUST</name>
<proteinExistence type="predicted"/>
<reference evidence="1" key="1">
    <citation type="journal article" date="2013" name="J. Plant Res.">
        <title>Effect of fungi and light on seed germination of three Opuntia species from semiarid lands of central Mexico.</title>
        <authorList>
            <person name="Delgado-Sanchez P."/>
            <person name="Jimenez-Bremont J.F."/>
            <person name="Guerrero-Gonzalez Mde L."/>
            <person name="Flores J."/>
        </authorList>
    </citation>
    <scope>NUCLEOTIDE SEQUENCE</scope>
    <source>
        <tissue evidence="1">Cladode</tissue>
    </source>
</reference>
<accession>A0A7C8YIJ8</accession>
<evidence type="ECO:0000313" key="1">
    <source>
        <dbReference type="EMBL" id="MBA4619274.1"/>
    </source>
</evidence>
<protein>
    <submittedName>
        <fullName evidence="1">Uncharacterized protein</fullName>
    </submittedName>
</protein>
<dbReference type="EMBL" id="GISG01024345">
    <property type="protein sequence ID" value="MBA4619273.1"/>
    <property type="molecule type" value="Transcribed_RNA"/>
</dbReference>
<organism evidence="1">
    <name type="scientific">Opuntia streptacantha</name>
    <name type="common">Prickly pear cactus</name>
    <name type="synonym">Opuntia cardona</name>
    <dbReference type="NCBI Taxonomy" id="393608"/>
    <lineage>
        <taxon>Eukaryota</taxon>
        <taxon>Viridiplantae</taxon>
        <taxon>Streptophyta</taxon>
        <taxon>Embryophyta</taxon>
        <taxon>Tracheophyta</taxon>
        <taxon>Spermatophyta</taxon>
        <taxon>Magnoliopsida</taxon>
        <taxon>eudicotyledons</taxon>
        <taxon>Gunneridae</taxon>
        <taxon>Pentapetalae</taxon>
        <taxon>Caryophyllales</taxon>
        <taxon>Cactineae</taxon>
        <taxon>Cactaceae</taxon>
        <taxon>Opuntioideae</taxon>
        <taxon>Opuntia</taxon>
    </lineage>
</organism>
<dbReference type="AlphaFoldDB" id="A0A7C8YIJ8"/>
<reference evidence="1" key="2">
    <citation type="submission" date="2020-07" db="EMBL/GenBank/DDBJ databases">
        <authorList>
            <person name="Vera ALvarez R."/>
            <person name="Arias-Moreno D.M."/>
            <person name="Jimenez-Jacinto V."/>
            <person name="Jimenez-Bremont J.F."/>
            <person name="Swaminathan K."/>
            <person name="Moose S.P."/>
            <person name="Guerrero-Gonzalez M.L."/>
            <person name="Marino-Ramirez L."/>
            <person name="Landsman D."/>
            <person name="Rodriguez-Kessler M."/>
            <person name="Delgado-Sanchez P."/>
        </authorList>
    </citation>
    <scope>NUCLEOTIDE SEQUENCE</scope>
    <source>
        <tissue evidence="1">Cladode</tissue>
    </source>
</reference>
<dbReference type="EMBL" id="GISG01024347">
    <property type="protein sequence ID" value="MBA4619274.1"/>
    <property type="molecule type" value="Transcribed_RNA"/>
</dbReference>
<sequence length="99" mass="11175">MTMVTVTAKCLQLVSFPFPTPIFPSGETLTNVAYLELLSERKFLSLSKRKHLLELLSKNKPRQEQLPAQRALQLFRLVFKEGCTKPSVKYPSPSPALIS</sequence>